<evidence type="ECO:0000256" key="1">
    <source>
        <dbReference type="ARBA" id="ARBA00004571"/>
    </source>
</evidence>
<organism evidence="16 18">
    <name type="scientific">Sphingomonas koreensis</name>
    <dbReference type="NCBI Taxonomy" id="93064"/>
    <lineage>
        <taxon>Bacteria</taxon>
        <taxon>Pseudomonadati</taxon>
        <taxon>Pseudomonadota</taxon>
        <taxon>Alphaproteobacteria</taxon>
        <taxon>Sphingomonadales</taxon>
        <taxon>Sphingomonadaceae</taxon>
        <taxon>Sphingomonas</taxon>
    </lineage>
</organism>
<evidence type="ECO:0000256" key="13">
    <source>
        <dbReference type="RuleBase" id="RU003357"/>
    </source>
</evidence>
<dbReference type="InterPro" id="IPR000531">
    <property type="entry name" value="Beta-barrel_TonB"/>
</dbReference>
<evidence type="ECO:0000313" key="16">
    <source>
        <dbReference type="EMBL" id="APR52871.1"/>
    </source>
</evidence>
<feature type="chain" id="PRO_5041797887" evidence="14">
    <location>
        <begin position="33"/>
        <end position="971"/>
    </location>
</feature>
<comment type="similarity">
    <text evidence="11 13">Belongs to the TonB-dependent receptor family.</text>
</comment>
<sequence>MRSNRRTSALRLLALVSIAPLALTVVPAAAQAATRAPVQLEAQSLSSALTQLGRQTRTEIIFNPALVRGKRALAIRGSYSVAEAIDRLIAGHGLRARAASGGAFVIEAVAAPAPRPLQTSEVAPAAVEEASADPAGEGEVVVTGTLLRGVAPTGTNVVSVKREQIVASGATSANDLLASIPQVGNFNTVPSGSGDMSIPIVRPNIRNLGASGGTTTLVLMNGRRMVGAGVLQTSVDPSIVPPDLIDRVEVVPDGGSAIYGSDAIGGVINFITRKRFDGVGANVRYGFADDYKTVDGNITVGKDWGSGSIFASYSYAWHDNILGIDRDYVRADHSARGGRDFRATTCSPGNFTVGGISHAAPGLTPGTVNKCDTTDYADIYPRERRHAVFAGLTQALSDSVDFQATAYWSRRDTTRLNATPGFTGTMVFTNPYFRPIGLSPVQSVAISFADAFGESMESRARFDSWGVSPSLSIDLSDRWQLRTEANYGNSYSLIREPTINATAATAALAGTTLATALNPYDPGASNPAVLAAIRDFENYGQADQEMFQTRAILDGKVATIGGGDIRLAIGAEYFFEKLDSLVSLDRRNVFTSAMGSVTSRHVKSAFAEALIPLVGAGNGMPGLRAFQISGSIRHDSYDDVGGTTNPKIGVNYKPFDDLLIRGNYGTSFHAPSLADTTSLADARAQILLFSPFRASNSSPLDILRPTIILAGGNANLKPEKATTWSVGFDWTPKAVQGLVVSATYYNVRFTDAISVPPFLSPVFFTDPGYKSFYITNPTLAQVKALVGSRPLNGAPSLDSLYFGTSPYVIMDARRTNLGAIHVDGIDFNLAYLRQTGFGSINAGISGTYTLNRKTQAVQGAGFDDNLKNGTGRLALNAALGAKVGDFTTRATFSHRGGYPMLGVTPQTRVSSFNTVDLFFAYDLGGALKNSMLTINVENVFDQDAPYLNSSTGYTNGFSLGRLVSFGVRTKF</sequence>
<evidence type="ECO:0000313" key="19">
    <source>
        <dbReference type="Proteomes" id="UP000286681"/>
    </source>
</evidence>
<evidence type="ECO:0000256" key="5">
    <source>
        <dbReference type="ARBA" id="ARBA00022692"/>
    </source>
</evidence>
<dbReference type="PROSITE" id="PS01156">
    <property type="entry name" value="TONB_DEPENDENT_REC_2"/>
    <property type="match status" value="1"/>
</dbReference>
<keyword evidence="7" id="KW-0408">Iron</keyword>
<feature type="signal peptide" evidence="14">
    <location>
        <begin position="1"/>
        <end position="32"/>
    </location>
</feature>
<keyword evidence="3 11" id="KW-1134">Transmembrane beta strand</keyword>
<keyword evidence="4" id="KW-0410">Iron transport</keyword>
<dbReference type="RefSeq" id="WP_075151597.1">
    <property type="nucleotide sequence ID" value="NZ_CP018820.1"/>
</dbReference>
<dbReference type="EMBL" id="QQWO01000006">
    <property type="protein sequence ID" value="RSV04128.1"/>
    <property type="molecule type" value="Genomic_DNA"/>
</dbReference>
<name>A0A1L6JAA6_9SPHN</name>
<evidence type="ECO:0000256" key="7">
    <source>
        <dbReference type="ARBA" id="ARBA00023004"/>
    </source>
</evidence>
<keyword evidence="2 11" id="KW-0813">Transport</keyword>
<dbReference type="Proteomes" id="UP000185161">
    <property type="component" value="Chromosome"/>
</dbReference>
<dbReference type="InterPro" id="IPR011662">
    <property type="entry name" value="Secretin/TonB_short_N"/>
</dbReference>
<comment type="subcellular location">
    <subcellularLocation>
        <location evidence="1 11">Cell outer membrane</location>
        <topology evidence="1 11">Multi-pass membrane protein</topology>
    </subcellularLocation>
</comment>
<dbReference type="PANTHER" id="PTHR47234">
    <property type="match status" value="1"/>
</dbReference>
<evidence type="ECO:0000256" key="12">
    <source>
        <dbReference type="PROSITE-ProRule" id="PRU10144"/>
    </source>
</evidence>
<dbReference type="InterPro" id="IPR036942">
    <property type="entry name" value="Beta-barrel_TonB_sf"/>
</dbReference>
<evidence type="ECO:0000256" key="4">
    <source>
        <dbReference type="ARBA" id="ARBA00022496"/>
    </source>
</evidence>
<dbReference type="Proteomes" id="UP000286681">
    <property type="component" value="Unassembled WGS sequence"/>
</dbReference>
<evidence type="ECO:0000256" key="6">
    <source>
        <dbReference type="ARBA" id="ARBA00022729"/>
    </source>
</evidence>
<feature type="short sequence motif" description="TonB C-terminal box" evidence="12">
    <location>
        <begin position="954"/>
        <end position="971"/>
    </location>
</feature>
<dbReference type="GO" id="GO:0006826">
    <property type="term" value="P:iron ion transport"/>
    <property type="evidence" value="ECO:0007669"/>
    <property type="project" value="UniProtKB-KW"/>
</dbReference>
<evidence type="ECO:0000256" key="14">
    <source>
        <dbReference type="SAM" id="SignalP"/>
    </source>
</evidence>
<feature type="domain" description="Secretin/TonB short N-terminal" evidence="15">
    <location>
        <begin position="58"/>
        <end position="109"/>
    </location>
</feature>
<reference evidence="16" key="1">
    <citation type="submission" date="2016-12" db="EMBL/GenBank/DDBJ databases">
        <title>Whole genome sequencing of Sphingomonas koreensis.</title>
        <authorList>
            <person name="Conlan S."/>
            <person name="Thomas P.J."/>
            <person name="Mullikin J."/>
            <person name="Palmore T.N."/>
            <person name="Frank K.M."/>
            <person name="Segre J.A."/>
        </authorList>
    </citation>
    <scope>NUCLEOTIDE SEQUENCE</scope>
    <source>
        <strain evidence="16">ABOJV</strain>
    </source>
</reference>
<dbReference type="Pfam" id="PF07715">
    <property type="entry name" value="Plug"/>
    <property type="match status" value="1"/>
</dbReference>
<dbReference type="InterPro" id="IPR010917">
    <property type="entry name" value="TonB_rcpt_CS"/>
</dbReference>
<dbReference type="SMART" id="SM00965">
    <property type="entry name" value="STN"/>
    <property type="match status" value="1"/>
</dbReference>
<keyword evidence="4" id="KW-0406">Ion transport</keyword>
<dbReference type="AlphaFoldDB" id="A0A1L6JAA6"/>
<dbReference type="EMBL" id="CP018820">
    <property type="protein sequence ID" value="APR52871.1"/>
    <property type="molecule type" value="Genomic_DNA"/>
</dbReference>
<keyword evidence="18" id="KW-1185">Reference proteome</keyword>
<dbReference type="OrthoDB" id="7051241at2"/>
<dbReference type="GeneID" id="44133080"/>
<evidence type="ECO:0000256" key="9">
    <source>
        <dbReference type="ARBA" id="ARBA00023136"/>
    </source>
</evidence>
<evidence type="ECO:0000256" key="11">
    <source>
        <dbReference type="PROSITE-ProRule" id="PRU01360"/>
    </source>
</evidence>
<dbReference type="PANTHER" id="PTHR47234:SF2">
    <property type="entry name" value="TONB-DEPENDENT RECEPTOR"/>
    <property type="match status" value="1"/>
</dbReference>
<evidence type="ECO:0000259" key="15">
    <source>
        <dbReference type="SMART" id="SM00965"/>
    </source>
</evidence>
<reference evidence="17 19" key="3">
    <citation type="submission" date="2018-07" db="EMBL/GenBank/DDBJ databases">
        <title>Genomic and Epidemiologic Investigation of an Indolent Hospital Outbreak.</title>
        <authorList>
            <person name="Johnson R.C."/>
            <person name="Deming C."/>
            <person name="Conlan S."/>
            <person name="Zellmer C.J."/>
            <person name="Michelin A.V."/>
            <person name="Lee-Lin S."/>
            <person name="Thomas P.J."/>
            <person name="Park M."/>
            <person name="Weingarten R.A."/>
            <person name="Less J."/>
            <person name="Dekker J.P."/>
            <person name="Frank K.M."/>
            <person name="Musser K.A."/>
            <person name="Mcquiston J.R."/>
            <person name="Henderson D.K."/>
            <person name="Lau A.F."/>
            <person name="Palmore T.N."/>
            <person name="Segre J.A."/>
        </authorList>
    </citation>
    <scope>NUCLEOTIDE SEQUENCE [LARGE SCALE GENOMIC DNA]</scope>
    <source>
        <strain evidence="17 19">SK-NIH.Env10_0317</strain>
    </source>
</reference>
<evidence type="ECO:0000256" key="2">
    <source>
        <dbReference type="ARBA" id="ARBA00022448"/>
    </source>
</evidence>
<dbReference type="STRING" id="93064.BRX40_10950"/>
<dbReference type="Pfam" id="PF00593">
    <property type="entry name" value="TonB_dep_Rec_b-barrel"/>
    <property type="match status" value="1"/>
</dbReference>
<keyword evidence="9 11" id="KW-0472">Membrane</keyword>
<dbReference type="Gene3D" id="2.40.170.20">
    <property type="entry name" value="TonB-dependent receptor, beta-barrel domain"/>
    <property type="match status" value="1"/>
</dbReference>
<dbReference type="SUPFAM" id="SSF56935">
    <property type="entry name" value="Porins"/>
    <property type="match status" value="1"/>
</dbReference>
<evidence type="ECO:0000256" key="8">
    <source>
        <dbReference type="ARBA" id="ARBA00023077"/>
    </source>
</evidence>
<dbReference type="InterPro" id="IPR039426">
    <property type="entry name" value="TonB-dep_rcpt-like"/>
</dbReference>
<keyword evidence="10 11" id="KW-0998">Cell outer membrane</keyword>
<evidence type="ECO:0000313" key="18">
    <source>
        <dbReference type="Proteomes" id="UP000185161"/>
    </source>
</evidence>
<dbReference type="InterPro" id="IPR037066">
    <property type="entry name" value="Plug_dom_sf"/>
</dbReference>
<keyword evidence="6 14" id="KW-0732">Signal</keyword>
<reference evidence="18" key="2">
    <citation type="submission" date="2016-12" db="EMBL/GenBank/DDBJ databases">
        <title>Whole genome sequencing of Sphingomonas sp. ABOJV.</title>
        <authorList>
            <person name="Conlan S."/>
            <person name="Thomas P.J."/>
            <person name="Mullikin J."/>
            <person name="Palmore T.N."/>
            <person name="Frank K.M."/>
            <person name="Segre J.A."/>
        </authorList>
    </citation>
    <scope>NUCLEOTIDE SEQUENCE [LARGE SCALE GENOMIC DNA]</scope>
    <source>
        <strain evidence="18">ABOJV</strain>
    </source>
</reference>
<accession>A0A1L6JAA6</accession>
<keyword evidence="8 13" id="KW-0798">TonB box</keyword>
<evidence type="ECO:0000313" key="17">
    <source>
        <dbReference type="EMBL" id="RSV04128.1"/>
    </source>
</evidence>
<dbReference type="GO" id="GO:0009279">
    <property type="term" value="C:cell outer membrane"/>
    <property type="evidence" value="ECO:0007669"/>
    <property type="project" value="UniProtKB-SubCell"/>
</dbReference>
<dbReference type="InterPro" id="IPR012910">
    <property type="entry name" value="Plug_dom"/>
</dbReference>
<gene>
    <name evidence="16" type="ORF">BRX40_10950</name>
    <name evidence="17" type="ORF">CA257_08645</name>
</gene>
<keyword evidence="17" id="KW-0675">Receptor</keyword>
<evidence type="ECO:0000256" key="3">
    <source>
        <dbReference type="ARBA" id="ARBA00022452"/>
    </source>
</evidence>
<dbReference type="Gene3D" id="2.170.130.10">
    <property type="entry name" value="TonB-dependent receptor, plug domain"/>
    <property type="match status" value="1"/>
</dbReference>
<dbReference type="CDD" id="cd01347">
    <property type="entry name" value="ligand_gated_channel"/>
    <property type="match status" value="1"/>
</dbReference>
<dbReference type="Pfam" id="PF07660">
    <property type="entry name" value="STN"/>
    <property type="match status" value="1"/>
</dbReference>
<dbReference type="KEGG" id="skr:BRX40_10950"/>
<keyword evidence="5 11" id="KW-0812">Transmembrane</keyword>
<dbReference type="PROSITE" id="PS52016">
    <property type="entry name" value="TONB_DEPENDENT_REC_3"/>
    <property type="match status" value="1"/>
</dbReference>
<dbReference type="Gene3D" id="3.55.50.30">
    <property type="match status" value="1"/>
</dbReference>
<protein>
    <submittedName>
        <fullName evidence="17">TonB-dependent receptor</fullName>
    </submittedName>
</protein>
<evidence type="ECO:0000256" key="10">
    <source>
        <dbReference type="ARBA" id="ARBA00023237"/>
    </source>
</evidence>
<proteinExistence type="inferred from homology"/>